<comment type="caution">
    <text evidence="2">The sequence shown here is derived from an EMBL/GenBank/DDBJ whole genome shotgun (WGS) entry which is preliminary data.</text>
</comment>
<accession>A0AAV7RYW4</accession>
<evidence type="ECO:0000256" key="1">
    <source>
        <dbReference type="SAM" id="MobiDB-lite"/>
    </source>
</evidence>
<organism evidence="2 3">
    <name type="scientific">Pleurodeles waltl</name>
    <name type="common">Iberian ribbed newt</name>
    <dbReference type="NCBI Taxonomy" id="8319"/>
    <lineage>
        <taxon>Eukaryota</taxon>
        <taxon>Metazoa</taxon>
        <taxon>Chordata</taxon>
        <taxon>Craniata</taxon>
        <taxon>Vertebrata</taxon>
        <taxon>Euteleostomi</taxon>
        <taxon>Amphibia</taxon>
        <taxon>Batrachia</taxon>
        <taxon>Caudata</taxon>
        <taxon>Salamandroidea</taxon>
        <taxon>Salamandridae</taxon>
        <taxon>Pleurodelinae</taxon>
        <taxon>Pleurodeles</taxon>
    </lineage>
</organism>
<feature type="region of interest" description="Disordered" evidence="1">
    <location>
        <begin position="100"/>
        <end position="177"/>
    </location>
</feature>
<feature type="region of interest" description="Disordered" evidence="1">
    <location>
        <begin position="211"/>
        <end position="298"/>
    </location>
</feature>
<sequence>MDSARTSRGLREGAGTAFSHCRVVLCSFMLNIVCQGDRTAKRKKTTRGPTKTAWKKYRGDRSLERCDPPIRTGKHCEGTALQSDVTLQCTRRALLYSSSLSPLGRNPTGGLTSPGSAKRSLDRGSNARGPLLIATRPSSAQGGQPRPRKNSRGDRSRERRDPPVRTRKHCEGTALQSDSTLQCTGRALLCISSLSPLGLYPTEGLTSEKVLKESTESPRAPDACALRDGNRKRYGHTQEGDSPAPGPAPYLFLASEGNARRQQTLRHPGSQEQEGKRERPEARRQLYQPLVSRAAQRA</sequence>
<reference evidence="2" key="1">
    <citation type="journal article" date="2022" name="bioRxiv">
        <title>Sequencing and chromosome-scale assembly of the giantPleurodeles waltlgenome.</title>
        <authorList>
            <person name="Brown T."/>
            <person name="Elewa A."/>
            <person name="Iarovenko S."/>
            <person name="Subramanian E."/>
            <person name="Araus A.J."/>
            <person name="Petzold A."/>
            <person name="Susuki M."/>
            <person name="Suzuki K.-i.T."/>
            <person name="Hayashi T."/>
            <person name="Toyoda A."/>
            <person name="Oliveira C."/>
            <person name="Osipova E."/>
            <person name="Leigh N.D."/>
            <person name="Simon A."/>
            <person name="Yun M.H."/>
        </authorList>
    </citation>
    <scope>NUCLEOTIDE SEQUENCE</scope>
    <source>
        <strain evidence="2">20211129_DDA</strain>
        <tissue evidence="2">Liver</tissue>
    </source>
</reference>
<feature type="compositionally biased region" description="Basic and acidic residues" evidence="1">
    <location>
        <begin position="273"/>
        <end position="284"/>
    </location>
</feature>
<dbReference type="Proteomes" id="UP001066276">
    <property type="component" value="Chromosome 5"/>
</dbReference>
<evidence type="ECO:0000313" key="2">
    <source>
        <dbReference type="EMBL" id="KAJ1156003.1"/>
    </source>
</evidence>
<feature type="compositionally biased region" description="Basic and acidic residues" evidence="1">
    <location>
        <begin position="151"/>
        <end position="164"/>
    </location>
</feature>
<name>A0AAV7RYW4_PLEWA</name>
<evidence type="ECO:0000313" key="3">
    <source>
        <dbReference type="Proteomes" id="UP001066276"/>
    </source>
</evidence>
<keyword evidence="3" id="KW-1185">Reference proteome</keyword>
<protein>
    <submittedName>
        <fullName evidence="2">Uncharacterized protein</fullName>
    </submittedName>
</protein>
<proteinExistence type="predicted"/>
<gene>
    <name evidence="2" type="ORF">NDU88_008728</name>
</gene>
<dbReference type="EMBL" id="JANPWB010000009">
    <property type="protein sequence ID" value="KAJ1156003.1"/>
    <property type="molecule type" value="Genomic_DNA"/>
</dbReference>
<dbReference type="AlphaFoldDB" id="A0AAV7RYW4"/>
<feature type="compositionally biased region" description="Basic and acidic residues" evidence="1">
    <location>
        <begin position="228"/>
        <end position="239"/>
    </location>
</feature>